<organism evidence="3 4">
    <name type="scientific">Dendrobium catenatum</name>
    <dbReference type="NCBI Taxonomy" id="906689"/>
    <lineage>
        <taxon>Eukaryota</taxon>
        <taxon>Viridiplantae</taxon>
        <taxon>Streptophyta</taxon>
        <taxon>Embryophyta</taxon>
        <taxon>Tracheophyta</taxon>
        <taxon>Spermatophyta</taxon>
        <taxon>Magnoliopsida</taxon>
        <taxon>Liliopsida</taxon>
        <taxon>Asparagales</taxon>
        <taxon>Orchidaceae</taxon>
        <taxon>Epidendroideae</taxon>
        <taxon>Malaxideae</taxon>
        <taxon>Dendrobiinae</taxon>
        <taxon>Dendrobium</taxon>
    </lineage>
</organism>
<dbReference type="Gene3D" id="1.25.40.10">
    <property type="entry name" value="Tetratricopeptide repeat domain"/>
    <property type="match status" value="5"/>
</dbReference>
<gene>
    <name evidence="3" type="primary">PCMP-E40</name>
    <name evidence="3" type="ORF">MA16_Dca007394</name>
</gene>
<evidence type="ECO:0000313" key="4">
    <source>
        <dbReference type="Proteomes" id="UP000233837"/>
    </source>
</evidence>
<sequence>MLLRPYGHRALQCCNRVPLPAVESHSPLIPTLLPTSSPCPLAISHPLLPIHAALRSGGILDSSAVTRALKSSVDVFTGEQIHSFSISSGLKSFVAVSNSLISFYCKSGSFSSAVKLFDDMPDRDVISWNTILCGFASGHDALCFTQRMRRAGVPSDPVTVTTALSISGDLQDIDFVRQLHSIAFKSGYGYDEFVCNALITAYSRRACFSDAKFVFDEMPVTTLVSWNALISGLSQEGYFGLEAIKLFVRMVSVEGLIPDHISLASAITACAQESNFCLGRQIHGSATKIGLVTHISVSNVLMSMYYKYDDVDCATKVFFDMEDRNVISWTTMICIDSSSAVSLFNSMRMDGIQPNDVTFVVLANSVSPKNFIQEGEMIHGVCFKTRFSTEVTVSNTLITMYAKLSYMEGARKIFEEMENKEIVTWNSLVSGYAQNGLCDEALRMFSSAIMHCKPNHYTFASVISAITSAQTIYLTYGQRCHCSILKLGLNTNEHVAGTLIDMYAKRGSIDESLMAFGETVNRSLISWTAIISAYAKHGSFEIVMKLFEEMLSSYVRPDHITFLAILTACCCSGMVTVGQKIFYMMVIEYKLQPWPEHYGCIVDMLGKAGKLVEAEEFLEKIPNGPGISALQSLLGACRLHGDMEMGKRAAGALMEKEPLESGPYVLMSNIYADAGEWENAARVRKRMRNRGVKKEVAFSWVDVRMADLLHMHKFSSDDNTHPLSEQIYGVAESLGMEMKLMEEEALLAA</sequence>
<feature type="repeat" description="PPR" evidence="2">
    <location>
        <begin position="421"/>
        <end position="451"/>
    </location>
</feature>
<feature type="repeat" description="PPR" evidence="2">
    <location>
        <begin position="93"/>
        <end position="127"/>
    </location>
</feature>
<evidence type="ECO:0000313" key="3">
    <source>
        <dbReference type="EMBL" id="PKU72030.1"/>
    </source>
</evidence>
<dbReference type="InterPro" id="IPR046960">
    <property type="entry name" value="PPR_At4g14850-like_plant"/>
</dbReference>
<dbReference type="Pfam" id="PF01535">
    <property type="entry name" value="PPR"/>
    <property type="match status" value="8"/>
</dbReference>
<protein>
    <submittedName>
        <fullName evidence="3">Pentatricopeptide repeat-containing protein</fullName>
    </submittedName>
</protein>
<evidence type="ECO:0000256" key="1">
    <source>
        <dbReference type="ARBA" id="ARBA00022737"/>
    </source>
</evidence>
<dbReference type="FunFam" id="1.25.40.10:FF:000573">
    <property type="entry name" value="Pentatricopeptide repeat-containing protein mitochondrial"/>
    <property type="match status" value="1"/>
</dbReference>
<proteinExistence type="predicted"/>
<reference evidence="3 4" key="2">
    <citation type="journal article" date="2017" name="Nature">
        <title>The Apostasia genome and the evolution of orchids.</title>
        <authorList>
            <person name="Zhang G.Q."/>
            <person name="Liu K.W."/>
            <person name="Li Z."/>
            <person name="Lohaus R."/>
            <person name="Hsiao Y.Y."/>
            <person name="Niu S.C."/>
            <person name="Wang J.Y."/>
            <person name="Lin Y.C."/>
            <person name="Xu Q."/>
            <person name="Chen L.J."/>
            <person name="Yoshida K."/>
            <person name="Fujiwara S."/>
            <person name="Wang Z.W."/>
            <person name="Zhang Y.Q."/>
            <person name="Mitsuda N."/>
            <person name="Wang M."/>
            <person name="Liu G.H."/>
            <person name="Pecoraro L."/>
            <person name="Huang H.X."/>
            <person name="Xiao X.J."/>
            <person name="Lin M."/>
            <person name="Wu X.Y."/>
            <person name="Wu W.L."/>
            <person name="Chen Y.Y."/>
            <person name="Chang S.B."/>
            <person name="Sakamoto S."/>
            <person name="Ohme-Takagi M."/>
            <person name="Yagi M."/>
            <person name="Zeng S.J."/>
            <person name="Shen C.Y."/>
            <person name="Yeh C.M."/>
            <person name="Luo Y.B."/>
            <person name="Tsai W.C."/>
            <person name="Van de Peer Y."/>
            <person name="Liu Z.J."/>
        </authorList>
    </citation>
    <scope>NUCLEOTIDE SEQUENCE [LARGE SCALE GENOMIC DNA]</scope>
    <source>
        <tissue evidence="3">The whole plant</tissue>
    </source>
</reference>
<dbReference type="GO" id="GO:0009451">
    <property type="term" value="P:RNA modification"/>
    <property type="evidence" value="ECO:0007669"/>
    <property type="project" value="InterPro"/>
</dbReference>
<keyword evidence="1" id="KW-0677">Repeat</keyword>
<evidence type="ECO:0000256" key="2">
    <source>
        <dbReference type="PROSITE-ProRule" id="PRU00708"/>
    </source>
</evidence>
<accession>A0A2I0W8Q9</accession>
<dbReference type="InterPro" id="IPR011990">
    <property type="entry name" value="TPR-like_helical_dom_sf"/>
</dbReference>
<dbReference type="Pfam" id="PF20431">
    <property type="entry name" value="E_motif"/>
    <property type="match status" value="1"/>
</dbReference>
<reference evidence="3 4" key="1">
    <citation type="journal article" date="2016" name="Sci. Rep.">
        <title>The Dendrobium catenatum Lindl. genome sequence provides insights into polysaccharide synthase, floral development and adaptive evolution.</title>
        <authorList>
            <person name="Zhang G.Q."/>
            <person name="Xu Q."/>
            <person name="Bian C."/>
            <person name="Tsai W.C."/>
            <person name="Yeh C.M."/>
            <person name="Liu K.W."/>
            <person name="Yoshida K."/>
            <person name="Zhang L.S."/>
            <person name="Chang S.B."/>
            <person name="Chen F."/>
            <person name="Shi Y."/>
            <person name="Su Y.Y."/>
            <person name="Zhang Y.Q."/>
            <person name="Chen L.J."/>
            <person name="Yin Y."/>
            <person name="Lin M."/>
            <person name="Huang H."/>
            <person name="Deng H."/>
            <person name="Wang Z.W."/>
            <person name="Zhu S.L."/>
            <person name="Zhao X."/>
            <person name="Deng C."/>
            <person name="Niu S.C."/>
            <person name="Huang J."/>
            <person name="Wang M."/>
            <person name="Liu G.H."/>
            <person name="Yang H.J."/>
            <person name="Xiao X.J."/>
            <person name="Hsiao Y.Y."/>
            <person name="Wu W.L."/>
            <person name="Chen Y.Y."/>
            <person name="Mitsuda N."/>
            <person name="Ohme-Takagi M."/>
            <person name="Luo Y.B."/>
            <person name="Van de Peer Y."/>
            <person name="Liu Z.J."/>
        </authorList>
    </citation>
    <scope>NUCLEOTIDE SEQUENCE [LARGE SCALE GENOMIC DNA]</scope>
    <source>
        <tissue evidence="3">The whole plant</tissue>
    </source>
</reference>
<dbReference type="Proteomes" id="UP000233837">
    <property type="component" value="Unassembled WGS sequence"/>
</dbReference>
<dbReference type="InterPro" id="IPR002885">
    <property type="entry name" value="PPR_rpt"/>
</dbReference>
<dbReference type="PANTHER" id="PTHR47926">
    <property type="entry name" value="PENTATRICOPEPTIDE REPEAT-CONTAINING PROTEIN"/>
    <property type="match status" value="1"/>
</dbReference>
<dbReference type="FunFam" id="1.25.40.10:FF:000453">
    <property type="entry name" value="Pentatricopeptide repeat-containing protein mitochondrial"/>
    <property type="match status" value="1"/>
</dbReference>
<dbReference type="Pfam" id="PF13041">
    <property type="entry name" value="PPR_2"/>
    <property type="match status" value="1"/>
</dbReference>
<feature type="repeat" description="PPR" evidence="2">
    <location>
        <begin position="523"/>
        <end position="557"/>
    </location>
</feature>
<dbReference type="NCBIfam" id="TIGR00756">
    <property type="entry name" value="PPR"/>
    <property type="match status" value="5"/>
</dbReference>
<dbReference type="PROSITE" id="PS51375">
    <property type="entry name" value="PPR"/>
    <property type="match status" value="4"/>
</dbReference>
<dbReference type="PANTHER" id="PTHR47926:SF524">
    <property type="entry name" value="(WILD MALAYSIAN BANANA) HYPOTHETICAL PROTEIN"/>
    <property type="match status" value="1"/>
</dbReference>
<dbReference type="OrthoDB" id="185373at2759"/>
<dbReference type="STRING" id="906689.A0A2I0W8Q9"/>
<dbReference type="GO" id="GO:0003723">
    <property type="term" value="F:RNA binding"/>
    <property type="evidence" value="ECO:0007669"/>
    <property type="project" value="InterPro"/>
</dbReference>
<feature type="repeat" description="PPR" evidence="2">
    <location>
        <begin position="222"/>
        <end position="258"/>
    </location>
</feature>
<dbReference type="AlphaFoldDB" id="A0A2I0W8Q9"/>
<dbReference type="InterPro" id="IPR046848">
    <property type="entry name" value="E_motif"/>
</dbReference>
<keyword evidence="4" id="KW-1185">Reference proteome</keyword>
<name>A0A2I0W8Q9_9ASPA</name>
<dbReference type="EMBL" id="KZ502845">
    <property type="protein sequence ID" value="PKU72030.1"/>
    <property type="molecule type" value="Genomic_DNA"/>
</dbReference>